<evidence type="ECO:0000256" key="3">
    <source>
        <dbReference type="ARBA" id="ARBA00022448"/>
    </source>
</evidence>
<keyword evidence="7" id="KW-0653">Protein transport</keyword>
<protein>
    <submittedName>
        <fullName evidence="12">Energy transducer TonB</fullName>
    </submittedName>
</protein>
<evidence type="ECO:0000256" key="8">
    <source>
        <dbReference type="ARBA" id="ARBA00022989"/>
    </source>
</evidence>
<dbReference type="EMBL" id="VJXY01000025">
    <property type="protein sequence ID" value="MBD6618343.1"/>
    <property type="molecule type" value="Genomic_DNA"/>
</dbReference>
<accession>A0AA40T0F4</accession>
<dbReference type="Proteomes" id="UP001165986">
    <property type="component" value="Unassembled WGS sequence"/>
</dbReference>
<dbReference type="NCBIfam" id="TIGR01352">
    <property type="entry name" value="tonB_Cterm"/>
    <property type="match status" value="1"/>
</dbReference>
<comment type="subcellular location">
    <subcellularLocation>
        <location evidence="1">Cell inner membrane</location>
        <topology evidence="1">Single-pass membrane protein</topology>
        <orientation evidence="1">Periplasmic side</orientation>
    </subcellularLocation>
</comment>
<dbReference type="GO" id="GO:0031992">
    <property type="term" value="F:energy transducer activity"/>
    <property type="evidence" value="ECO:0007669"/>
    <property type="project" value="InterPro"/>
</dbReference>
<feature type="compositionally biased region" description="Polar residues" evidence="10">
    <location>
        <begin position="166"/>
        <end position="180"/>
    </location>
</feature>
<feature type="compositionally biased region" description="Basic and acidic residues" evidence="10">
    <location>
        <begin position="400"/>
        <end position="410"/>
    </location>
</feature>
<sequence length="461" mass="50195">MSFSGITGEQRSKEVEALKSFLTYSLIGSLALHIGALSSGIGNFLARVPELEEEPIELAIVEPTTEPEKPVKEVPEEIKKQPTVTQPVQKVVESPKTPPVQQQPEKITPVPQKVQPINTPQKEVVTRSEAPVTSAPVTQPNDNLRQQLSGLRDSRPTPGGSDNPVPANTLSNSGSGVALNTGTGRGIGTGTGIGRGIGTGNQSGNRSPVVTAPTAPTPPKINNSGTGNGRAACRECAAKYPEAARRRGIEGRVEVAVDTDEKGNVTNVRVAKSSGNRDLDEETLRQARNWKLKPASGGRQGVSIATEYAIQGSRRHRQAQEQKKRREAQQRNQQTATSNTDTNTTRRRRRSLTPTIVDVPPERPVQSRVTPQIRRPRVENNAAGSTSEPRTTRTQGTARESLRSIRRERVSNPSPKPQATPNRRRRRENTNTSQSQNKLRQSLRQLRQQPQSQPPAGTNQE</sequence>
<keyword evidence="9" id="KW-0472">Membrane</keyword>
<evidence type="ECO:0000259" key="11">
    <source>
        <dbReference type="PROSITE" id="PS52015"/>
    </source>
</evidence>
<dbReference type="GO" id="GO:0098797">
    <property type="term" value="C:plasma membrane protein complex"/>
    <property type="evidence" value="ECO:0007669"/>
    <property type="project" value="TreeGrafter"/>
</dbReference>
<dbReference type="InterPro" id="IPR037682">
    <property type="entry name" value="TonB_C"/>
</dbReference>
<dbReference type="GO" id="GO:0030288">
    <property type="term" value="C:outer membrane-bounded periplasmic space"/>
    <property type="evidence" value="ECO:0007669"/>
    <property type="project" value="InterPro"/>
</dbReference>
<feature type="compositionally biased region" description="Basic and acidic residues" evidence="10">
    <location>
        <begin position="67"/>
        <end position="80"/>
    </location>
</feature>
<dbReference type="AlphaFoldDB" id="A0AA40T0F4"/>
<dbReference type="PRINTS" id="PR01374">
    <property type="entry name" value="TONBPROTEIN"/>
</dbReference>
<dbReference type="Gene3D" id="3.30.1150.10">
    <property type="match status" value="1"/>
</dbReference>
<evidence type="ECO:0000313" key="13">
    <source>
        <dbReference type="Proteomes" id="UP001165986"/>
    </source>
</evidence>
<reference evidence="12" key="1">
    <citation type="submission" date="2019-07" db="EMBL/GenBank/DDBJ databases">
        <title>Toxilogical consequences of a new and cryptic species of cyanobacteria (Komarekiella delphini-convector) recovered from the epidermis of a bottlenose dolphin and 1500 ft. in the air.</title>
        <authorList>
            <person name="Brown A.O."/>
            <person name="Dvorak P."/>
            <person name="Villanueva C.D."/>
            <person name="Foss A.J."/>
            <person name="Garvey A.D."/>
            <person name="Gibson Q.A."/>
            <person name="Johansen J.R."/>
            <person name="Casamatta D.A."/>
        </authorList>
    </citation>
    <scope>NUCLEOTIDE SEQUENCE</scope>
    <source>
        <strain evidence="12">SJRDD-AB1</strain>
    </source>
</reference>
<dbReference type="PROSITE" id="PS52015">
    <property type="entry name" value="TONB_CTD"/>
    <property type="match status" value="1"/>
</dbReference>
<feature type="compositionally biased region" description="Polar residues" evidence="10">
    <location>
        <begin position="382"/>
        <end position="398"/>
    </location>
</feature>
<dbReference type="InterPro" id="IPR006260">
    <property type="entry name" value="TonB/TolA_C"/>
</dbReference>
<evidence type="ECO:0000313" key="12">
    <source>
        <dbReference type="EMBL" id="MBD6618343.1"/>
    </source>
</evidence>
<dbReference type="GO" id="GO:0055085">
    <property type="term" value="P:transmembrane transport"/>
    <property type="evidence" value="ECO:0007669"/>
    <property type="project" value="InterPro"/>
</dbReference>
<feature type="domain" description="TonB C-terminal" evidence="11">
    <location>
        <begin position="225"/>
        <end position="317"/>
    </location>
</feature>
<feature type="compositionally biased region" description="Low complexity" evidence="10">
    <location>
        <begin position="434"/>
        <end position="455"/>
    </location>
</feature>
<keyword evidence="4" id="KW-1003">Cell membrane</keyword>
<dbReference type="GO" id="GO:0015031">
    <property type="term" value="P:protein transport"/>
    <property type="evidence" value="ECO:0007669"/>
    <property type="project" value="UniProtKB-KW"/>
</dbReference>
<feature type="compositionally biased region" description="Gly residues" evidence="10">
    <location>
        <begin position="183"/>
        <end position="201"/>
    </location>
</feature>
<dbReference type="PANTHER" id="PTHR33446">
    <property type="entry name" value="PROTEIN TONB-RELATED"/>
    <property type="match status" value="1"/>
</dbReference>
<dbReference type="Pfam" id="PF03544">
    <property type="entry name" value="TonB_C"/>
    <property type="match status" value="1"/>
</dbReference>
<feature type="region of interest" description="Disordered" evidence="10">
    <location>
        <begin position="67"/>
        <end position="230"/>
    </location>
</feature>
<feature type="compositionally biased region" description="Basic and acidic residues" evidence="10">
    <location>
        <begin position="318"/>
        <end position="329"/>
    </location>
</feature>
<feature type="compositionally biased region" description="Polar residues" evidence="10">
    <location>
        <begin position="411"/>
        <end position="421"/>
    </location>
</feature>
<gene>
    <name evidence="12" type="ORF">FNW02_21580</name>
</gene>
<dbReference type="SUPFAM" id="SSF74653">
    <property type="entry name" value="TolA/TonB C-terminal domain"/>
    <property type="match status" value="1"/>
</dbReference>
<keyword evidence="5" id="KW-0997">Cell inner membrane</keyword>
<dbReference type="InterPro" id="IPR051045">
    <property type="entry name" value="TonB-dependent_transducer"/>
</dbReference>
<comment type="caution">
    <text evidence="12">The sequence shown here is derived from an EMBL/GenBank/DDBJ whole genome shotgun (WGS) entry which is preliminary data.</text>
</comment>
<comment type="similarity">
    <text evidence="2">Belongs to the TonB family.</text>
</comment>
<evidence type="ECO:0000256" key="7">
    <source>
        <dbReference type="ARBA" id="ARBA00022927"/>
    </source>
</evidence>
<dbReference type="InterPro" id="IPR003538">
    <property type="entry name" value="TonB"/>
</dbReference>
<feature type="region of interest" description="Disordered" evidence="10">
    <location>
        <begin position="288"/>
        <end position="461"/>
    </location>
</feature>
<evidence type="ECO:0000256" key="2">
    <source>
        <dbReference type="ARBA" id="ARBA00006555"/>
    </source>
</evidence>
<organism evidence="12 13">
    <name type="scientific">Komarekiella delphini-convector SJRDD-AB1</name>
    <dbReference type="NCBI Taxonomy" id="2593771"/>
    <lineage>
        <taxon>Bacteria</taxon>
        <taxon>Bacillati</taxon>
        <taxon>Cyanobacteriota</taxon>
        <taxon>Cyanophyceae</taxon>
        <taxon>Nostocales</taxon>
        <taxon>Nostocaceae</taxon>
        <taxon>Komarekiella</taxon>
        <taxon>Komarekiella delphini-convector</taxon>
    </lineage>
</organism>
<feature type="compositionally biased region" description="Low complexity" evidence="10">
    <location>
        <begin position="330"/>
        <end position="343"/>
    </location>
</feature>
<keyword evidence="13" id="KW-1185">Reference proteome</keyword>
<evidence type="ECO:0000256" key="6">
    <source>
        <dbReference type="ARBA" id="ARBA00022692"/>
    </source>
</evidence>
<keyword evidence="3" id="KW-0813">Transport</keyword>
<keyword evidence="6" id="KW-0812">Transmembrane</keyword>
<evidence type="ECO:0000256" key="4">
    <source>
        <dbReference type="ARBA" id="ARBA00022475"/>
    </source>
</evidence>
<proteinExistence type="inferred from homology"/>
<feature type="compositionally biased region" description="Low complexity" evidence="10">
    <location>
        <begin position="81"/>
        <end position="92"/>
    </location>
</feature>
<evidence type="ECO:0000256" key="9">
    <source>
        <dbReference type="ARBA" id="ARBA00023136"/>
    </source>
</evidence>
<name>A0AA40T0F4_9NOST</name>
<dbReference type="GO" id="GO:0015891">
    <property type="term" value="P:siderophore transport"/>
    <property type="evidence" value="ECO:0007669"/>
    <property type="project" value="InterPro"/>
</dbReference>
<evidence type="ECO:0000256" key="1">
    <source>
        <dbReference type="ARBA" id="ARBA00004383"/>
    </source>
</evidence>
<evidence type="ECO:0000256" key="10">
    <source>
        <dbReference type="SAM" id="MobiDB-lite"/>
    </source>
</evidence>
<keyword evidence="8" id="KW-1133">Transmembrane helix</keyword>
<evidence type="ECO:0000256" key="5">
    <source>
        <dbReference type="ARBA" id="ARBA00022519"/>
    </source>
</evidence>
<dbReference type="PANTHER" id="PTHR33446:SF2">
    <property type="entry name" value="PROTEIN TONB"/>
    <property type="match status" value="1"/>
</dbReference>
<feature type="compositionally biased region" description="Polar residues" evidence="10">
    <location>
        <begin position="135"/>
        <end position="149"/>
    </location>
</feature>
<dbReference type="RefSeq" id="WP_191759551.1">
    <property type="nucleotide sequence ID" value="NZ_VJXY01000025.1"/>
</dbReference>